<dbReference type="EMBL" id="CAUOFW020001748">
    <property type="protein sequence ID" value="CAK9148474.1"/>
    <property type="molecule type" value="Genomic_DNA"/>
</dbReference>
<gene>
    <name evidence="2" type="ORF">ILEXP_LOCUS16412</name>
</gene>
<proteinExistence type="predicted"/>
<dbReference type="PANTHER" id="PTHR33432">
    <property type="entry name" value="PROTEIN EMSY-LIKE 4"/>
    <property type="match status" value="1"/>
</dbReference>
<dbReference type="Proteomes" id="UP001642360">
    <property type="component" value="Unassembled WGS sequence"/>
</dbReference>
<evidence type="ECO:0000313" key="2">
    <source>
        <dbReference type="EMBL" id="CAK9148474.1"/>
    </source>
</evidence>
<sequence length="59" mass="6457">MPGPRGQLANHGYSGALLPNEPTGTAGDPLIGRKVMTRWPEDKNFYEAVIIDYNPVEVC</sequence>
<evidence type="ECO:0000313" key="3">
    <source>
        <dbReference type="Proteomes" id="UP001642360"/>
    </source>
</evidence>
<organism evidence="2 3">
    <name type="scientific">Ilex paraguariensis</name>
    <name type="common">yerba mate</name>
    <dbReference type="NCBI Taxonomy" id="185542"/>
    <lineage>
        <taxon>Eukaryota</taxon>
        <taxon>Viridiplantae</taxon>
        <taxon>Streptophyta</taxon>
        <taxon>Embryophyta</taxon>
        <taxon>Tracheophyta</taxon>
        <taxon>Spermatophyta</taxon>
        <taxon>Magnoliopsida</taxon>
        <taxon>eudicotyledons</taxon>
        <taxon>Gunneridae</taxon>
        <taxon>Pentapetalae</taxon>
        <taxon>asterids</taxon>
        <taxon>campanulids</taxon>
        <taxon>Aquifoliales</taxon>
        <taxon>Aquifoliaceae</taxon>
        <taxon>Ilex</taxon>
    </lineage>
</organism>
<reference evidence="2 3" key="1">
    <citation type="submission" date="2024-02" db="EMBL/GenBank/DDBJ databases">
        <authorList>
            <person name="Vignale AGUSTIN F."/>
            <person name="Sosa J E."/>
            <person name="Modenutti C."/>
        </authorList>
    </citation>
    <scope>NUCLEOTIDE SEQUENCE [LARGE SCALE GENOMIC DNA]</scope>
</reference>
<comment type="caution">
    <text evidence="2">The sequence shown here is derived from an EMBL/GenBank/DDBJ whole genome shotgun (WGS) entry which is preliminary data.</text>
</comment>
<dbReference type="PANTHER" id="PTHR33432:SF27">
    <property type="entry name" value="PROTEIN EMSY-LIKE 3"/>
    <property type="match status" value="1"/>
</dbReference>
<keyword evidence="3" id="KW-1185">Reference proteome</keyword>
<name>A0ABC8RU90_9AQUA</name>
<feature type="region of interest" description="Disordered" evidence="1">
    <location>
        <begin position="1"/>
        <end position="29"/>
    </location>
</feature>
<dbReference type="Gene3D" id="2.30.30.140">
    <property type="match status" value="1"/>
</dbReference>
<dbReference type="AlphaFoldDB" id="A0ABC8RU90"/>
<protein>
    <submittedName>
        <fullName evidence="2">Uncharacterized protein</fullName>
    </submittedName>
</protein>
<evidence type="ECO:0000256" key="1">
    <source>
        <dbReference type="SAM" id="MobiDB-lite"/>
    </source>
</evidence>
<dbReference type="SUPFAM" id="SSF63748">
    <property type="entry name" value="Tudor/PWWP/MBT"/>
    <property type="match status" value="1"/>
</dbReference>
<dbReference type="InterPro" id="IPR033485">
    <property type="entry name" value="EMSY-LIKE_plant"/>
</dbReference>
<accession>A0ABC8RU90</accession>